<sequence>MNPYSTLPDRAFWKKAVSEKSFFDISNLWSPQFKITKDSRVVTFGSCFAQHIGNALDSRGFNWVSTETPPKGLSQENAKKYNYNIFSARTGNIYTTSLLKQWVEWATGIKEPPEEIWEKDGRFYDPFRPVVEPEGFCSKEELMLSREETIKAFRECIVSSDFFVFTLGLTESWFNAEYGYEYPMCPGTSAGTYLKGIHAFKNQMYPSVMNDLRDAIEIMRHENPALRLILTVSPVPLVATNSRNNVIVATMESKSVLRAVAGQIARGCNYVDYFPSYEIINSPVFKGVFFEPNQRSVNPHGVDFVMNHFFSSLRTKFGAEIFGKQNKRVGNVKKVNDLVCEEEIYDAFGGKE</sequence>
<evidence type="ECO:0000259" key="1">
    <source>
        <dbReference type="Pfam" id="PF08885"/>
    </source>
</evidence>
<name>A0AAU7KLB6_9GAMM</name>
<gene>
    <name evidence="2" type="ORF">NFG58_05995</name>
</gene>
<evidence type="ECO:0000313" key="2">
    <source>
        <dbReference type="EMBL" id="XBO72262.1"/>
    </source>
</evidence>
<dbReference type="RefSeq" id="WP_348827766.1">
    <property type="nucleotide sequence ID" value="NZ_CP098827.1"/>
</dbReference>
<reference evidence="2" key="1">
    <citation type="submission" date="2022-06" db="EMBL/GenBank/DDBJ databases">
        <title>A novel DMS-producing enzyme.</title>
        <authorList>
            <person name="Zhang Y."/>
        </authorList>
    </citation>
    <scope>NUCLEOTIDE SEQUENCE</scope>
    <source>
        <strain evidence="2">RT37</strain>
    </source>
</reference>
<dbReference type="InterPro" id="IPR014982">
    <property type="entry name" value="GSCFA"/>
</dbReference>
<dbReference type="EMBL" id="CP098827">
    <property type="protein sequence ID" value="XBO72262.1"/>
    <property type="molecule type" value="Genomic_DNA"/>
</dbReference>
<organism evidence="2">
    <name type="scientific">Halomonas sp. RT37</name>
    <dbReference type="NCBI Taxonomy" id="2950872"/>
    <lineage>
        <taxon>Bacteria</taxon>
        <taxon>Pseudomonadati</taxon>
        <taxon>Pseudomonadota</taxon>
        <taxon>Gammaproteobacteria</taxon>
        <taxon>Oceanospirillales</taxon>
        <taxon>Halomonadaceae</taxon>
        <taxon>Halomonas</taxon>
    </lineage>
</organism>
<proteinExistence type="predicted"/>
<dbReference type="Pfam" id="PF08885">
    <property type="entry name" value="GSCFA"/>
    <property type="match status" value="1"/>
</dbReference>
<dbReference type="AlphaFoldDB" id="A0AAU7KLB6"/>
<accession>A0AAU7KLB6</accession>
<feature type="domain" description="GSCFA" evidence="1">
    <location>
        <begin position="40"/>
        <end position="309"/>
    </location>
</feature>
<protein>
    <submittedName>
        <fullName evidence="2">GSCFA domain-containing protein</fullName>
    </submittedName>
</protein>